<dbReference type="Gene3D" id="3.40.50.1820">
    <property type="entry name" value="alpha/beta hydrolase"/>
    <property type="match status" value="1"/>
</dbReference>
<dbReference type="STRING" id="1123029.SAMN02745172_00926"/>
<keyword evidence="3" id="KW-1185">Reference proteome</keyword>
<organism evidence="2 3">
    <name type="scientific">Pseudoxanthobacter soli DSM 19599</name>
    <dbReference type="NCBI Taxonomy" id="1123029"/>
    <lineage>
        <taxon>Bacteria</taxon>
        <taxon>Pseudomonadati</taxon>
        <taxon>Pseudomonadota</taxon>
        <taxon>Alphaproteobacteria</taxon>
        <taxon>Hyphomicrobiales</taxon>
        <taxon>Segnochrobactraceae</taxon>
        <taxon>Pseudoxanthobacter</taxon>
    </lineage>
</organism>
<name>A0A1M7ZBN5_9HYPH</name>
<keyword evidence="1" id="KW-1133">Transmembrane helix</keyword>
<accession>A0A1M7ZBN5</accession>
<dbReference type="EMBL" id="FRXO01000002">
    <property type="protein sequence ID" value="SHO62321.1"/>
    <property type="molecule type" value="Genomic_DNA"/>
</dbReference>
<keyword evidence="1" id="KW-0812">Transmembrane</keyword>
<gene>
    <name evidence="2" type="ORF">SAMN02745172_00926</name>
</gene>
<dbReference type="Proteomes" id="UP000186406">
    <property type="component" value="Unassembled WGS sequence"/>
</dbReference>
<dbReference type="AlphaFoldDB" id="A0A1M7ZBN5"/>
<keyword evidence="1" id="KW-0472">Membrane</keyword>
<dbReference type="SUPFAM" id="SSF53474">
    <property type="entry name" value="alpha/beta-Hydrolases"/>
    <property type="match status" value="1"/>
</dbReference>
<evidence type="ECO:0000313" key="2">
    <source>
        <dbReference type="EMBL" id="SHO62321.1"/>
    </source>
</evidence>
<reference evidence="2 3" key="1">
    <citation type="submission" date="2016-12" db="EMBL/GenBank/DDBJ databases">
        <authorList>
            <person name="Song W.-J."/>
            <person name="Kurnit D.M."/>
        </authorList>
    </citation>
    <scope>NUCLEOTIDE SEQUENCE [LARGE SCALE GENOMIC DNA]</scope>
    <source>
        <strain evidence="2 3">DSM 19599</strain>
    </source>
</reference>
<evidence type="ECO:0008006" key="4">
    <source>
        <dbReference type="Google" id="ProtNLM"/>
    </source>
</evidence>
<protein>
    <recommendedName>
        <fullName evidence="4">Alpha/beta hydrolase family protein</fullName>
    </recommendedName>
</protein>
<feature type="transmembrane region" description="Helical" evidence="1">
    <location>
        <begin position="51"/>
        <end position="70"/>
    </location>
</feature>
<evidence type="ECO:0000256" key="1">
    <source>
        <dbReference type="SAM" id="Phobius"/>
    </source>
</evidence>
<evidence type="ECO:0000313" key="3">
    <source>
        <dbReference type="Proteomes" id="UP000186406"/>
    </source>
</evidence>
<sequence>MSLALVGRNEGWDNEGADIEGLDIEGLDVAMMGGSTKGRFRRALGRLAMPLRWLAVAVAVLFANVAMAAAQAPLAPYKDDLFKYPAVLSSSYGGDYLTIQYVKQRDIWQRDEVWEQKVHGEYVTLLGFGNSESHITLNVGDRQVKYIAAGRRTGARLIVIYLHGVGGNRFQGNNDWMFGGNFNRIKNLMVRNGGLYVSTDFSNFEARGAEDVKALMTTLAADNPGAPIFVACGSYGGVLCWQVAEDPATARLMGGMLLLGSVVDDKYLSVIAAEKPSRWLPIYIGHGSDDAVIPWIGQEAFFKKVKQAEPDYPIRFVLFDTGSHGTPIRMTDWRQVLNWMLTVRGG</sequence>
<dbReference type="InterPro" id="IPR029058">
    <property type="entry name" value="AB_hydrolase_fold"/>
</dbReference>
<proteinExistence type="predicted"/>